<feature type="site" description="Transition state stabilizer" evidence="9">
    <location>
        <position position="29"/>
    </location>
</feature>
<evidence type="ECO:0000256" key="3">
    <source>
        <dbReference type="ARBA" id="ARBA00022605"/>
    </source>
</evidence>
<dbReference type="CDD" id="cd04250">
    <property type="entry name" value="AAK_NAGK-C"/>
    <property type="match status" value="1"/>
</dbReference>
<dbReference type="InterPro" id="IPR037528">
    <property type="entry name" value="ArgB"/>
</dbReference>
<comment type="similarity">
    <text evidence="9">Belongs to the acetylglutamate kinase family. ArgB subfamily.</text>
</comment>
<dbReference type="GO" id="GO:0003991">
    <property type="term" value="F:acetylglutamate kinase activity"/>
    <property type="evidence" value="ECO:0007669"/>
    <property type="project" value="UniProtKB-UniRule"/>
</dbReference>
<keyword evidence="9" id="KW-0963">Cytoplasm</keyword>
<dbReference type="Pfam" id="PF00696">
    <property type="entry name" value="AA_kinase"/>
    <property type="match status" value="1"/>
</dbReference>
<protein>
    <recommendedName>
        <fullName evidence="9">Acetylglutamate kinase</fullName>
        <ecNumber evidence="9">2.7.2.8</ecNumber>
    </recommendedName>
    <alternativeName>
        <fullName evidence="9">N-acetyl-L-glutamate 5-phosphotransferase</fullName>
    </alternativeName>
    <alternativeName>
        <fullName evidence="9">NAG kinase</fullName>
        <shortName evidence="9">NAGK</shortName>
    </alternativeName>
</protein>
<evidence type="ECO:0000313" key="11">
    <source>
        <dbReference type="EMBL" id="MBN1572637.1"/>
    </source>
</evidence>
<keyword evidence="7 9" id="KW-0067">ATP-binding</keyword>
<evidence type="ECO:0000256" key="1">
    <source>
        <dbReference type="ARBA" id="ARBA00004828"/>
    </source>
</evidence>
<evidence type="ECO:0000256" key="7">
    <source>
        <dbReference type="ARBA" id="ARBA00022840"/>
    </source>
</evidence>
<feature type="binding site" evidence="9">
    <location>
        <begin position="64"/>
        <end position="65"/>
    </location>
    <ligand>
        <name>substrate</name>
    </ligand>
</feature>
<dbReference type="NCBIfam" id="TIGR00761">
    <property type="entry name" value="argB"/>
    <property type="match status" value="1"/>
</dbReference>
<dbReference type="FunFam" id="3.40.1160.10:FF:000004">
    <property type="entry name" value="Acetylglutamate kinase"/>
    <property type="match status" value="1"/>
</dbReference>
<keyword evidence="4 9" id="KW-0808">Transferase</keyword>
<evidence type="ECO:0000313" key="12">
    <source>
        <dbReference type="Proteomes" id="UP000809273"/>
    </source>
</evidence>
<comment type="catalytic activity">
    <reaction evidence="8 9">
        <text>N-acetyl-L-glutamate + ATP = N-acetyl-L-glutamyl 5-phosphate + ADP</text>
        <dbReference type="Rhea" id="RHEA:14629"/>
        <dbReference type="ChEBI" id="CHEBI:30616"/>
        <dbReference type="ChEBI" id="CHEBI:44337"/>
        <dbReference type="ChEBI" id="CHEBI:57936"/>
        <dbReference type="ChEBI" id="CHEBI:456216"/>
        <dbReference type="EC" id="2.7.2.8"/>
    </reaction>
</comment>
<comment type="subcellular location">
    <subcellularLocation>
        <location evidence="9">Cytoplasm</location>
    </subcellularLocation>
</comment>
<proteinExistence type="inferred from homology"/>
<accession>A0A9D8KEJ4</accession>
<dbReference type="Gene3D" id="3.40.1160.10">
    <property type="entry name" value="Acetylglutamate kinase-like"/>
    <property type="match status" value="1"/>
</dbReference>
<keyword evidence="3 9" id="KW-0028">Amino-acid biosynthesis</keyword>
<evidence type="ECO:0000256" key="2">
    <source>
        <dbReference type="ARBA" id="ARBA00022571"/>
    </source>
</evidence>
<keyword evidence="6 9" id="KW-0418">Kinase</keyword>
<name>A0A9D8KEJ4_9DELT</name>
<dbReference type="InterPro" id="IPR036393">
    <property type="entry name" value="AceGlu_kinase-like_sf"/>
</dbReference>
<gene>
    <name evidence="9 11" type="primary">argB</name>
    <name evidence="11" type="ORF">JW984_05500</name>
</gene>
<dbReference type="GO" id="GO:0005737">
    <property type="term" value="C:cytoplasm"/>
    <property type="evidence" value="ECO:0007669"/>
    <property type="project" value="UniProtKB-SubCell"/>
</dbReference>
<evidence type="ECO:0000256" key="9">
    <source>
        <dbReference type="HAMAP-Rule" id="MF_00082"/>
    </source>
</evidence>
<dbReference type="PIRSF" id="PIRSF000728">
    <property type="entry name" value="NAGK"/>
    <property type="match status" value="1"/>
</dbReference>
<comment type="pathway">
    <text evidence="1 9">Amino-acid biosynthesis; L-arginine biosynthesis; N(2)-acetyl-L-ornithine from L-glutamate: step 2/4.</text>
</comment>
<sequence length="299" mass="32018">MKKARELAEILIEALPYIREFFNKTIVIKYGGHAMVDEGLKKDFARVVILMKYIGINPVIVHGGGPQIGKVLKQFGKESTFVNGMRVTDRETMDVVEMVLVGRVNQEIVGLINGQGGNAVGLSGKDANLIRGRKLVLKEKPRDADQKNGALPPEIIDLGRVGEVTAVNTGVLATLDRENFIPVIAPVAADENGETLNINADLVAGTVAEELKAEKLILLTDVEGVIVNGSLVSSITAKEASEMIDKGEITGGMIPKVECCISALEKGVKKTHIIDGRIHHSVLLELFTDGGIGTEIVPG</sequence>
<dbReference type="Proteomes" id="UP000809273">
    <property type="component" value="Unassembled WGS sequence"/>
</dbReference>
<evidence type="ECO:0000259" key="10">
    <source>
        <dbReference type="Pfam" id="PF00696"/>
    </source>
</evidence>
<dbReference type="SUPFAM" id="SSF53633">
    <property type="entry name" value="Carbamate kinase-like"/>
    <property type="match status" value="1"/>
</dbReference>
<keyword evidence="2 9" id="KW-0055">Arginine biosynthesis</keyword>
<feature type="binding site" evidence="9">
    <location>
        <position position="197"/>
    </location>
    <ligand>
        <name>substrate</name>
    </ligand>
</feature>
<dbReference type="GO" id="GO:0042450">
    <property type="term" value="P:L-arginine biosynthetic process via ornithine"/>
    <property type="evidence" value="ECO:0007669"/>
    <property type="project" value="UniProtKB-UniRule"/>
</dbReference>
<dbReference type="InterPro" id="IPR004662">
    <property type="entry name" value="AcgluKinase_fam"/>
</dbReference>
<feature type="site" description="Transition state stabilizer" evidence="9">
    <location>
        <position position="256"/>
    </location>
</feature>
<dbReference type="GO" id="GO:0005524">
    <property type="term" value="F:ATP binding"/>
    <property type="evidence" value="ECO:0007669"/>
    <property type="project" value="UniProtKB-UniRule"/>
</dbReference>
<dbReference type="PRINTS" id="PR01469">
    <property type="entry name" value="CARBMTKINASE"/>
</dbReference>
<evidence type="ECO:0000256" key="6">
    <source>
        <dbReference type="ARBA" id="ARBA00022777"/>
    </source>
</evidence>
<comment type="function">
    <text evidence="9">Catalyzes the ATP-dependent phosphorylation of N-acetyl-L-glutamate.</text>
</comment>
<reference evidence="11" key="1">
    <citation type="journal article" date="2021" name="Environ. Microbiol.">
        <title>Genomic characterization of three novel Desulfobacterota classes expand the metabolic and phylogenetic diversity of the phylum.</title>
        <authorList>
            <person name="Murphy C.L."/>
            <person name="Biggerstaff J."/>
            <person name="Eichhorn A."/>
            <person name="Ewing E."/>
            <person name="Shahan R."/>
            <person name="Soriano D."/>
            <person name="Stewart S."/>
            <person name="VanMol K."/>
            <person name="Walker R."/>
            <person name="Walters P."/>
            <person name="Elshahed M.S."/>
            <person name="Youssef N.H."/>
        </authorList>
    </citation>
    <scope>NUCLEOTIDE SEQUENCE</scope>
    <source>
        <strain evidence="11">Zod_Metabat.24</strain>
    </source>
</reference>
<dbReference type="InterPro" id="IPR001048">
    <property type="entry name" value="Asp/Glu/Uridylate_kinase"/>
</dbReference>
<evidence type="ECO:0000256" key="8">
    <source>
        <dbReference type="ARBA" id="ARBA00048141"/>
    </source>
</evidence>
<reference evidence="11" key="2">
    <citation type="submission" date="2021-01" db="EMBL/GenBank/DDBJ databases">
        <authorList>
            <person name="Hahn C.R."/>
            <person name="Youssef N.H."/>
            <person name="Elshahed M."/>
        </authorList>
    </citation>
    <scope>NUCLEOTIDE SEQUENCE</scope>
    <source>
        <strain evidence="11">Zod_Metabat.24</strain>
    </source>
</reference>
<comment type="caution">
    <text evidence="11">The sequence shown here is derived from an EMBL/GenBank/DDBJ whole genome shotgun (WGS) entry which is preliminary data.</text>
</comment>
<evidence type="ECO:0000256" key="5">
    <source>
        <dbReference type="ARBA" id="ARBA00022741"/>
    </source>
</evidence>
<feature type="binding site" evidence="9">
    <location>
        <position position="86"/>
    </location>
    <ligand>
        <name>substrate</name>
    </ligand>
</feature>
<dbReference type="PANTHER" id="PTHR23342:SF0">
    <property type="entry name" value="N-ACETYLGLUTAMATE SYNTHASE, MITOCHONDRIAL"/>
    <property type="match status" value="1"/>
</dbReference>
<feature type="domain" description="Aspartate/glutamate/uridylate kinase" evidence="10">
    <location>
        <begin position="24"/>
        <end position="275"/>
    </location>
</feature>
<dbReference type="EC" id="2.7.2.8" evidence="9"/>
<dbReference type="EMBL" id="JAFGIX010000027">
    <property type="protein sequence ID" value="MBN1572637.1"/>
    <property type="molecule type" value="Genomic_DNA"/>
</dbReference>
<dbReference type="AlphaFoldDB" id="A0A9D8KEJ4"/>
<organism evidence="11 12">
    <name type="scientific">Candidatus Zymogenus saltonus</name>
    <dbReference type="NCBI Taxonomy" id="2844893"/>
    <lineage>
        <taxon>Bacteria</taxon>
        <taxon>Deltaproteobacteria</taxon>
        <taxon>Candidatus Zymogenia</taxon>
        <taxon>Candidatus Zymogeniales</taxon>
        <taxon>Candidatus Zymogenaceae</taxon>
        <taxon>Candidatus Zymogenus</taxon>
    </lineage>
</organism>
<evidence type="ECO:0000256" key="4">
    <source>
        <dbReference type="ARBA" id="ARBA00022679"/>
    </source>
</evidence>
<dbReference type="HAMAP" id="MF_00082">
    <property type="entry name" value="ArgB"/>
    <property type="match status" value="1"/>
</dbReference>
<dbReference type="InterPro" id="IPR041727">
    <property type="entry name" value="NAGK-C"/>
</dbReference>
<dbReference type="PANTHER" id="PTHR23342">
    <property type="entry name" value="N-ACETYLGLUTAMATE SYNTHASE"/>
    <property type="match status" value="1"/>
</dbReference>
<keyword evidence="5 9" id="KW-0547">Nucleotide-binding</keyword>